<dbReference type="Gene3D" id="2.40.420.20">
    <property type="match status" value="1"/>
</dbReference>
<evidence type="ECO:0000259" key="4">
    <source>
        <dbReference type="Pfam" id="PF25990"/>
    </source>
</evidence>
<feature type="domain" description="YknX-like beta-barrel" evidence="4">
    <location>
        <begin position="229"/>
        <end position="300"/>
    </location>
</feature>
<dbReference type="InterPro" id="IPR058627">
    <property type="entry name" value="MdtA-like_C"/>
</dbReference>
<keyword evidence="6" id="KW-1185">Reference proteome</keyword>
<dbReference type="Proteomes" id="UP000615455">
    <property type="component" value="Unassembled WGS sequence"/>
</dbReference>
<evidence type="ECO:0000259" key="3">
    <source>
        <dbReference type="Pfam" id="PF25967"/>
    </source>
</evidence>
<evidence type="ECO:0000313" key="5">
    <source>
        <dbReference type="EMBL" id="GGI45480.1"/>
    </source>
</evidence>
<reference evidence="6" key="1">
    <citation type="journal article" date="2019" name="Int. J. Syst. Evol. Microbiol.">
        <title>The Global Catalogue of Microorganisms (GCM) 10K type strain sequencing project: providing services to taxonomists for standard genome sequencing and annotation.</title>
        <authorList>
            <consortium name="The Broad Institute Genomics Platform"/>
            <consortium name="The Broad Institute Genome Sequencing Center for Infectious Disease"/>
            <person name="Wu L."/>
            <person name="Ma J."/>
        </authorList>
    </citation>
    <scope>NUCLEOTIDE SEQUENCE [LARGE SCALE GENOMIC DNA]</scope>
    <source>
        <strain evidence="6">CGMCC 1.15043</strain>
    </source>
</reference>
<name>A0ABQ2BUR6_9BACL</name>
<dbReference type="InterPro" id="IPR058636">
    <property type="entry name" value="Beta-barrel_YknX"/>
</dbReference>
<dbReference type="PANTHER" id="PTHR30469">
    <property type="entry name" value="MULTIDRUG RESISTANCE PROTEIN MDTA"/>
    <property type="match status" value="1"/>
</dbReference>
<dbReference type="PANTHER" id="PTHR30469:SF33">
    <property type="entry name" value="SLR1207 PROTEIN"/>
    <property type="match status" value="1"/>
</dbReference>
<protein>
    <submittedName>
        <fullName evidence="5">Hemolysin D</fullName>
    </submittedName>
</protein>
<keyword evidence="2" id="KW-0472">Membrane</keyword>
<keyword evidence="2" id="KW-1133">Transmembrane helix</keyword>
<dbReference type="SUPFAM" id="SSF111369">
    <property type="entry name" value="HlyD-like secretion proteins"/>
    <property type="match status" value="1"/>
</dbReference>
<keyword evidence="2" id="KW-0812">Transmembrane</keyword>
<accession>A0ABQ2BUR6</accession>
<dbReference type="EMBL" id="BMHE01000004">
    <property type="protein sequence ID" value="GGI45480.1"/>
    <property type="molecule type" value="Genomic_DNA"/>
</dbReference>
<comment type="similarity">
    <text evidence="1">Belongs to the membrane fusion protein (MFP) (TC 8.A.1) family.</text>
</comment>
<sequence>MRKKKTWILLLSAIIVCGISSFLYVSSHPKQKSAKDMDAASIMNVLQFKVTKEDLINSIEVKGKSSYEKETRVYAPFTGEVKAWNMADGAQVTKGQLLFELDATPLRTEIASLQTTLKKQKLEADLANFKAAGPQGDSTGVAAGAVGEDDARSRFAAVEARKIQDQLNEVKDSSIQLQLAKKQEKVEQASYTAPEDGIFLFEDSAKIPKSVEESVRIGKIVDLTKLKLVSTVGEFDVFRIKPGMLVQVKVEALKSKKLQGKVEKVSKFAKSGTDQGSGSAQFEVTISLEQSDQLIAGLSLTGTIETERKTSTLVVPTLAVMHEKEIYYVMLQTPQGVERREIEIGMETPEKTEVVKGLNEGDTVVLQ</sequence>
<feature type="transmembrane region" description="Helical" evidence="2">
    <location>
        <begin position="7"/>
        <end position="25"/>
    </location>
</feature>
<dbReference type="Gene3D" id="2.40.30.170">
    <property type="match status" value="1"/>
</dbReference>
<organism evidence="5 6">
    <name type="scientific">Paenibacillus marchantiophytorum</name>
    <dbReference type="NCBI Taxonomy" id="1619310"/>
    <lineage>
        <taxon>Bacteria</taxon>
        <taxon>Bacillati</taxon>
        <taxon>Bacillota</taxon>
        <taxon>Bacilli</taxon>
        <taxon>Bacillales</taxon>
        <taxon>Paenibacillaceae</taxon>
        <taxon>Paenibacillus</taxon>
    </lineage>
</organism>
<dbReference type="Pfam" id="PF25990">
    <property type="entry name" value="Beta-barrel_YknX"/>
    <property type="match status" value="1"/>
</dbReference>
<dbReference type="Gene3D" id="2.40.50.100">
    <property type="match status" value="1"/>
</dbReference>
<dbReference type="InterPro" id="IPR006143">
    <property type="entry name" value="RND_pump_MFP"/>
</dbReference>
<dbReference type="RefSeq" id="WP_189009122.1">
    <property type="nucleotide sequence ID" value="NZ_BMHE01000004.1"/>
</dbReference>
<evidence type="ECO:0000313" key="6">
    <source>
        <dbReference type="Proteomes" id="UP000615455"/>
    </source>
</evidence>
<dbReference type="Pfam" id="PF25967">
    <property type="entry name" value="RND-MFP_C"/>
    <property type="match status" value="1"/>
</dbReference>
<gene>
    <name evidence="5" type="ORF">GCM10008018_12320</name>
</gene>
<evidence type="ECO:0000256" key="1">
    <source>
        <dbReference type="ARBA" id="ARBA00009477"/>
    </source>
</evidence>
<proteinExistence type="inferred from homology"/>
<feature type="domain" description="Multidrug resistance protein MdtA-like C-terminal permuted SH3" evidence="3">
    <location>
        <begin position="313"/>
        <end position="366"/>
    </location>
</feature>
<evidence type="ECO:0000256" key="2">
    <source>
        <dbReference type="SAM" id="Phobius"/>
    </source>
</evidence>
<comment type="caution">
    <text evidence="5">The sequence shown here is derived from an EMBL/GenBank/DDBJ whole genome shotgun (WGS) entry which is preliminary data.</text>
</comment>
<dbReference type="NCBIfam" id="TIGR01730">
    <property type="entry name" value="RND_mfp"/>
    <property type="match status" value="1"/>
</dbReference>